<name>A0AA35ZFM0_LACSI</name>
<dbReference type="AlphaFoldDB" id="A0AA35ZFM0"/>
<evidence type="ECO:0000313" key="1">
    <source>
        <dbReference type="EMBL" id="CAI9291259.1"/>
    </source>
</evidence>
<protein>
    <submittedName>
        <fullName evidence="1">Uncharacterized protein</fullName>
    </submittedName>
</protein>
<dbReference type="EMBL" id="OX465082">
    <property type="protein sequence ID" value="CAI9291259.1"/>
    <property type="molecule type" value="Genomic_DNA"/>
</dbReference>
<sequence>MQIQGIVNKHKGVHAQEVNLAIHQLLNKVKMLNLVPSFGPSSAGQSKPHPQVEMVLIDNLKIPSFFFLIKLELSSRLDELKLDQFRWIKPKILKEDDKFYSGSSDDLDE</sequence>
<accession>A0AA35ZFM0</accession>
<dbReference type="Proteomes" id="UP001177003">
    <property type="component" value="Chromosome 6"/>
</dbReference>
<gene>
    <name evidence="1" type="ORF">LSALG_LOCUS30409</name>
</gene>
<keyword evidence="2" id="KW-1185">Reference proteome</keyword>
<reference evidence="1" key="1">
    <citation type="submission" date="2023-04" db="EMBL/GenBank/DDBJ databases">
        <authorList>
            <person name="Vijverberg K."/>
            <person name="Xiong W."/>
            <person name="Schranz E."/>
        </authorList>
    </citation>
    <scope>NUCLEOTIDE SEQUENCE</scope>
</reference>
<evidence type="ECO:0000313" key="2">
    <source>
        <dbReference type="Proteomes" id="UP001177003"/>
    </source>
</evidence>
<proteinExistence type="predicted"/>
<organism evidence="1 2">
    <name type="scientific">Lactuca saligna</name>
    <name type="common">Willowleaf lettuce</name>
    <dbReference type="NCBI Taxonomy" id="75948"/>
    <lineage>
        <taxon>Eukaryota</taxon>
        <taxon>Viridiplantae</taxon>
        <taxon>Streptophyta</taxon>
        <taxon>Embryophyta</taxon>
        <taxon>Tracheophyta</taxon>
        <taxon>Spermatophyta</taxon>
        <taxon>Magnoliopsida</taxon>
        <taxon>eudicotyledons</taxon>
        <taxon>Gunneridae</taxon>
        <taxon>Pentapetalae</taxon>
        <taxon>asterids</taxon>
        <taxon>campanulids</taxon>
        <taxon>Asterales</taxon>
        <taxon>Asteraceae</taxon>
        <taxon>Cichorioideae</taxon>
        <taxon>Cichorieae</taxon>
        <taxon>Lactucinae</taxon>
        <taxon>Lactuca</taxon>
    </lineage>
</organism>